<reference evidence="3" key="1">
    <citation type="submission" date="2020-06" db="EMBL/GenBank/DDBJ databases">
        <title>WGS assembly of Ceratodon purpureus strain R40.</title>
        <authorList>
            <person name="Carey S.B."/>
            <person name="Jenkins J."/>
            <person name="Shu S."/>
            <person name="Lovell J.T."/>
            <person name="Sreedasyam A."/>
            <person name="Maumus F."/>
            <person name="Tiley G.P."/>
            <person name="Fernandez-Pozo N."/>
            <person name="Barry K."/>
            <person name="Chen C."/>
            <person name="Wang M."/>
            <person name="Lipzen A."/>
            <person name="Daum C."/>
            <person name="Saski C.A."/>
            <person name="Payton A.C."/>
            <person name="Mcbreen J.C."/>
            <person name="Conrad R.E."/>
            <person name="Kollar L.M."/>
            <person name="Olsson S."/>
            <person name="Huttunen S."/>
            <person name="Landis J.B."/>
            <person name="Wickett N.J."/>
            <person name="Johnson M.G."/>
            <person name="Rensing S.A."/>
            <person name="Grimwood J."/>
            <person name="Schmutz J."/>
            <person name="Mcdaniel S.F."/>
        </authorList>
    </citation>
    <scope>NUCLEOTIDE SEQUENCE</scope>
    <source>
        <strain evidence="3">R40</strain>
    </source>
</reference>
<dbReference type="SUPFAM" id="SSF55961">
    <property type="entry name" value="Bet v1-like"/>
    <property type="match status" value="1"/>
</dbReference>
<dbReference type="InterPro" id="IPR023393">
    <property type="entry name" value="START-like_dom_sf"/>
</dbReference>
<dbReference type="CDD" id="cd07814">
    <property type="entry name" value="SRPBCC_CalC_Aha1-like"/>
    <property type="match status" value="1"/>
</dbReference>
<evidence type="ECO:0000313" key="4">
    <source>
        <dbReference type="Proteomes" id="UP000822688"/>
    </source>
</evidence>
<keyword evidence="4" id="KW-1185">Reference proteome</keyword>
<proteinExistence type="inferred from homology"/>
<evidence type="ECO:0000313" key="3">
    <source>
        <dbReference type="EMBL" id="KAG0580996.1"/>
    </source>
</evidence>
<accession>A0A8T0IDM4</accession>
<name>A0A8T0IDM4_CERPU</name>
<dbReference type="EMBL" id="CM026424">
    <property type="protein sequence ID" value="KAG0580996.1"/>
    <property type="molecule type" value="Genomic_DNA"/>
</dbReference>
<dbReference type="EMBL" id="CM026424">
    <property type="protein sequence ID" value="KAG0580995.1"/>
    <property type="molecule type" value="Genomic_DNA"/>
</dbReference>
<comment type="similarity">
    <text evidence="1">Belongs to the AHA1 family.</text>
</comment>
<organism evidence="3 4">
    <name type="scientific">Ceratodon purpureus</name>
    <name type="common">Fire moss</name>
    <name type="synonym">Dicranum purpureum</name>
    <dbReference type="NCBI Taxonomy" id="3225"/>
    <lineage>
        <taxon>Eukaryota</taxon>
        <taxon>Viridiplantae</taxon>
        <taxon>Streptophyta</taxon>
        <taxon>Embryophyta</taxon>
        <taxon>Bryophyta</taxon>
        <taxon>Bryophytina</taxon>
        <taxon>Bryopsida</taxon>
        <taxon>Dicranidae</taxon>
        <taxon>Pseudoditrichales</taxon>
        <taxon>Ditrichaceae</taxon>
        <taxon>Ceratodon</taxon>
    </lineage>
</organism>
<feature type="domain" description="Activator of Hsp90 ATPase homologue 1/2-like C-terminal" evidence="2">
    <location>
        <begin position="24"/>
        <end position="154"/>
    </location>
</feature>
<comment type="caution">
    <text evidence="3">The sequence shown here is derived from an EMBL/GenBank/DDBJ whole genome shotgun (WGS) entry which is preliminary data.</text>
</comment>
<sequence length="158" mass="17615">MSTEGLSAEQNAARGYTITRALSASRERVWDAWTKPEQFAIWFGGHQCRMEDMLMDVRPGGDWSGTMVLPDGTSTISWRGHFLELDHPSRLVLDFTDQGAEGKEFDSYTVTLTTLSPNETQMVVRQSGGHLTDEQYKEAEKGTGMFMDVLAEMIAGDV</sequence>
<evidence type="ECO:0000259" key="2">
    <source>
        <dbReference type="Pfam" id="PF08327"/>
    </source>
</evidence>
<evidence type="ECO:0000256" key="1">
    <source>
        <dbReference type="ARBA" id="ARBA00006817"/>
    </source>
</evidence>
<dbReference type="Proteomes" id="UP000822688">
    <property type="component" value="Chromosome 4"/>
</dbReference>
<protein>
    <recommendedName>
        <fullName evidence="2">Activator of Hsp90 ATPase homologue 1/2-like C-terminal domain-containing protein</fullName>
    </recommendedName>
</protein>
<dbReference type="InterPro" id="IPR013538">
    <property type="entry name" value="ASHA1/2-like_C"/>
</dbReference>
<dbReference type="Pfam" id="PF08327">
    <property type="entry name" value="AHSA1"/>
    <property type="match status" value="1"/>
</dbReference>
<dbReference type="Gene3D" id="3.30.530.20">
    <property type="match status" value="1"/>
</dbReference>
<dbReference type="AlphaFoldDB" id="A0A8T0IDM4"/>
<gene>
    <name evidence="3" type="ORF">KC19_4G216600</name>
</gene>